<proteinExistence type="predicted"/>
<dbReference type="AlphaFoldDB" id="A0A511NA76"/>
<accession>A0A511NA76</accession>
<protein>
    <recommendedName>
        <fullName evidence="3">Peptidase S24/S26A/S26B/S26C domain-containing protein</fullName>
    </recommendedName>
</protein>
<evidence type="ECO:0008006" key="3">
    <source>
        <dbReference type="Google" id="ProtNLM"/>
    </source>
</evidence>
<keyword evidence="2" id="KW-1185">Reference proteome</keyword>
<sequence length="97" mass="10985">MRINPIVEKLKSGQEVTFKPRGNSMVPLIYSGQEVTLEPLTDQHVLKEKMIVYVQVAGNVYLHLISAIEGTRYQISNNRGRANGWVGRDRIYGVLKT</sequence>
<dbReference type="OrthoDB" id="8448202at2"/>
<comment type="caution">
    <text evidence="1">The sequence shown here is derived from an EMBL/GenBank/DDBJ whole genome shotgun (WGS) entry which is preliminary data.</text>
</comment>
<organism evidence="1 2">
    <name type="scientific">Deinococcus cellulosilyticus (strain DSM 18568 / NBRC 106333 / KACC 11606 / 5516J-15)</name>
    <dbReference type="NCBI Taxonomy" id="1223518"/>
    <lineage>
        <taxon>Bacteria</taxon>
        <taxon>Thermotogati</taxon>
        <taxon>Deinococcota</taxon>
        <taxon>Deinococci</taxon>
        <taxon>Deinococcales</taxon>
        <taxon>Deinococcaceae</taxon>
        <taxon>Deinococcus</taxon>
    </lineage>
</organism>
<reference evidence="1 2" key="1">
    <citation type="submission" date="2019-07" db="EMBL/GenBank/DDBJ databases">
        <title>Whole genome shotgun sequence of Deinococcus cellulosilyticus NBRC 106333.</title>
        <authorList>
            <person name="Hosoyama A."/>
            <person name="Uohara A."/>
            <person name="Ohji S."/>
            <person name="Ichikawa N."/>
        </authorList>
    </citation>
    <scope>NUCLEOTIDE SEQUENCE [LARGE SCALE GENOMIC DNA]</scope>
    <source>
        <strain evidence="1 2">NBRC 106333</strain>
    </source>
</reference>
<gene>
    <name evidence="1" type="ORF">DC3_53700</name>
</gene>
<dbReference type="EMBL" id="BJXB01000042">
    <property type="protein sequence ID" value="GEM49735.1"/>
    <property type="molecule type" value="Genomic_DNA"/>
</dbReference>
<name>A0A511NA76_DEIC1</name>
<evidence type="ECO:0000313" key="1">
    <source>
        <dbReference type="EMBL" id="GEM49735.1"/>
    </source>
</evidence>
<dbReference type="RefSeq" id="WP_146890838.1">
    <property type="nucleotide sequence ID" value="NZ_BJXB01000042.1"/>
</dbReference>
<evidence type="ECO:0000313" key="2">
    <source>
        <dbReference type="Proteomes" id="UP000321306"/>
    </source>
</evidence>
<dbReference type="Proteomes" id="UP000321306">
    <property type="component" value="Unassembled WGS sequence"/>
</dbReference>